<evidence type="ECO:0000256" key="2">
    <source>
        <dbReference type="ARBA" id="ARBA00022630"/>
    </source>
</evidence>
<dbReference type="EC" id="1.1.99.2" evidence="7"/>
<evidence type="ECO:0000256" key="6">
    <source>
        <dbReference type="ARBA" id="ARBA00037941"/>
    </source>
</evidence>
<dbReference type="EMBL" id="JATAAI010000033">
    <property type="protein sequence ID" value="KAK1735519.1"/>
    <property type="molecule type" value="Genomic_DNA"/>
</dbReference>
<organism evidence="10 11">
    <name type="scientific">Skeletonema marinoi</name>
    <dbReference type="NCBI Taxonomy" id="267567"/>
    <lineage>
        <taxon>Eukaryota</taxon>
        <taxon>Sar</taxon>
        <taxon>Stramenopiles</taxon>
        <taxon>Ochrophyta</taxon>
        <taxon>Bacillariophyta</taxon>
        <taxon>Coscinodiscophyceae</taxon>
        <taxon>Thalassiosirophycidae</taxon>
        <taxon>Thalassiosirales</taxon>
        <taxon>Skeletonemataceae</taxon>
        <taxon>Skeletonema</taxon>
        <taxon>Skeletonema marinoi-dohrnii complex</taxon>
    </lineage>
</organism>
<evidence type="ECO:0000256" key="5">
    <source>
        <dbReference type="ARBA" id="ARBA00036066"/>
    </source>
</evidence>
<evidence type="ECO:0000256" key="4">
    <source>
        <dbReference type="ARBA" id="ARBA00023002"/>
    </source>
</evidence>
<evidence type="ECO:0000256" key="8">
    <source>
        <dbReference type="ARBA" id="ARBA00041137"/>
    </source>
</evidence>
<dbReference type="Proteomes" id="UP001224775">
    <property type="component" value="Unassembled WGS sequence"/>
</dbReference>
<comment type="catalytic activity">
    <reaction evidence="5">
        <text>(S)-2-hydroxyglutarate + A = 2-oxoglutarate + AH2</text>
        <dbReference type="Rhea" id="RHEA:21252"/>
        <dbReference type="ChEBI" id="CHEBI:13193"/>
        <dbReference type="ChEBI" id="CHEBI:16782"/>
        <dbReference type="ChEBI" id="CHEBI:16810"/>
        <dbReference type="ChEBI" id="CHEBI:17499"/>
        <dbReference type="EC" id="1.1.99.2"/>
    </reaction>
</comment>
<dbReference type="AlphaFoldDB" id="A0AAD8XX37"/>
<evidence type="ECO:0000313" key="11">
    <source>
        <dbReference type="Proteomes" id="UP001224775"/>
    </source>
</evidence>
<dbReference type="PANTHER" id="PTHR43104">
    <property type="entry name" value="L-2-HYDROXYGLUTARATE DEHYDROGENASE, MITOCHONDRIAL"/>
    <property type="match status" value="1"/>
</dbReference>
<evidence type="ECO:0000313" key="10">
    <source>
        <dbReference type="EMBL" id="KAK1735519.1"/>
    </source>
</evidence>
<keyword evidence="11" id="KW-1185">Reference proteome</keyword>
<dbReference type="Gene3D" id="3.30.9.10">
    <property type="entry name" value="D-Amino Acid Oxidase, subunit A, domain 2"/>
    <property type="match status" value="1"/>
</dbReference>
<comment type="similarity">
    <text evidence="6">Belongs to the L2HGDH family.</text>
</comment>
<evidence type="ECO:0000259" key="9">
    <source>
        <dbReference type="Pfam" id="PF01266"/>
    </source>
</evidence>
<gene>
    <name evidence="10" type="ORF">QTG54_013682</name>
</gene>
<evidence type="ECO:0000256" key="3">
    <source>
        <dbReference type="ARBA" id="ARBA00022827"/>
    </source>
</evidence>
<comment type="caution">
    <text evidence="10">The sequence shown here is derived from an EMBL/GenBank/DDBJ whole genome shotgun (WGS) entry which is preliminary data.</text>
</comment>
<comment type="cofactor">
    <cofactor evidence="1">
        <name>FAD</name>
        <dbReference type="ChEBI" id="CHEBI:57692"/>
    </cofactor>
</comment>
<feature type="domain" description="FAD dependent oxidoreductase" evidence="9">
    <location>
        <begin position="16"/>
        <end position="402"/>
    </location>
</feature>
<dbReference type="InterPro" id="IPR006076">
    <property type="entry name" value="FAD-dep_OxRdtase"/>
</dbReference>
<evidence type="ECO:0000256" key="1">
    <source>
        <dbReference type="ARBA" id="ARBA00001974"/>
    </source>
</evidence>
<evidence type="ECO:0000256" key="7">
    <source>
        <dbReference type="ARBA" id="ARBA00038878"/>
    </source>
</evidence>
<dbReference type="Gene3D" id="3.50.50.60">
    <property type="entry name" value="FAD/NAD(P)-binding domain"/>
    <property type="match status" value="1"/>
</dbReference>
<dbReference type="InterPro" id="IPR036188">
    <property type="entry name" value="FAD/NAD-bd_sf"/>
</dbReference>
<dbReference type="GO" id="GO:0047545">
    <property type="term" value="F:(S)-2-hydroxyglutarate dehydrogenase activity"/>
    <property type="evidence" value="ECO:0007669"/>
    <property type="project" value="UniProtKB-EC"/>
</dbReference>
<sequence length="405" mass="44566">MLRITKPLCQHHIQTAIIGAGVIGLAVSRALSKKGHEVLLLEQATSIGSETSSRNSEVIHAGIYYDRNIMPYKSKFCVEGKQLLYQYCIERDVPFKQCGKLLVATDADQRDSGLPKLVEYAKGNGVHDLKIVSMEDIKDPYSDVYEPNVKCTGAVYSPSTGIIDSHSFMQSMLAEAEEHGTTLALNCRVEGGRSAGPNVILTVDGEEMVCDNVIVCAGLHSHKIASDILSQSNQQSSVSKQNEARKIPRQFYAKGNYFTLQNQQQPFSRLVYPLPDPRGGLGVHATIDLSGSTKFGPDVEWIDDAVINPYDIDMNVDPNRAKSFYAAIRKYWPDLNDDNLVADYSGIRPKLWHPSQTNIDNALKDFFIATPNHHGVQGLHVLLGIESPGLTSSLAIGNHMAKIID</sequence>
<keyword evidence="4 10" id="KW-0560">Oxidoreductase</keyword>
<accession>A0AAD8XX37</accession>
<dbReference type="SUPFAM" id="SSF51905">
    <property type="entry name" value="FAD/NAD(P)-binding domain"/>
    <property type="match status" value="1"/>
</dbReference>
<proteinExistence type="inferred from homology"/>
<dbReference type="Pfam" id="PF01266">
    <property type="entry name" value="DAO"/>
    <property type="match status" value="1"/>
</dbReference>
<reference evidence="10" key="1">
    <citation type="submission" date="2023-06" db="EMBL/GenBank/DDBJ databases">
        <title>Survivors Of The Sea: Transcriptome response of Skeletonema marinoi to long-term dormancy.</title>
        <authorList>
            <person name="Pinder M.I.M."/>
            <person name="Kourtchenko O."/>
            <person name="Robertson E.K."/>
            <person name="Larsson T."/>
            <person name="Maumus F."/>
            <person name="Osuna-Cruz C.M."/>
            <person name="Vancaester E."/>
            <person name="Stenow R."/>
            <person name="Vandepoele K."/>
            <person name="Ploug H."/>
            <person name="Bruchert V."/>
            <person name="Godhe A."/>
            <person name="Topel M."/>
        </authorList>
    </citation>
    <scope>NUCLEOTIDE SEQUENCE</scope>
    <source>
        <strain evidence="10">R05AC</strain>
    </source>
</reference>
<name>A0AAD8XX37_9STRA</name>
<keyword evidence="3" id="KW-0274">FAD</keyword>
<dbReference type="PANTHER" id="PTHR43104:SF4">
    <property type="entry name" value="L-2-HYDROXYGLUTARATE DEHYDROGENASE, MITOCHONDRIAL"/>
    <property type="match status" value="1"/>
</dbReference>
<keyword evidence="2" id="KW-0285">Flavoprotein</keyword>
<protein>
    <recommendedName>
        <fullName evidence="8">L-2-hydroxyglutarate dehydrogenase, mitochondrial</fullName>
        <ecNumber evidence="7">1.1.99.2</ecNumber>
    </recommendedName>
</protein>